<dbReference type="Proteomes" id="UP000325672">
    <property type="component" value="Unassembled WGS sequence"/>
</dbReference>
<dbReference type="OrthoDB" id="4358598at2759"/>
<accession>A0A5N6SCA6</accession>
<proteinExistence type="predicted"/>
<gene>
    <name evidence="1" type="ORF">BDV38DRAFT_288540</name>
</gene>
<protein>
    <submittedName>
        <fullName evidence="1">Uncharacterized protein</fullName>
    </submittedName>
</protein>
<dbReference type="RefSeq" id="XP_031907660.1">
    <property type="nucleotide sequence ID" value="XM_032061055.1"/>
</dbReference>
<dbReference type="EMBL" id="ML743654">
    <property type="protein sequence ID" value="KAE8131597.1"/>
    <property type="molecule type" value="Genomic_DNA"/>
</dbReference>
<dbReference type="GeneID" id="43645265"/>
<evidence type="ECO:0000313" key="1">
    <source>
        <dbReference type="EMBL" id="KAE8131597.1"/>
    </source>
</evidence>
<sequence>MATDGKRLISHFTRPGTTTRLEPVSYSIFWSQQHRTGRAFASYRESPQSLHSPWSKEECLRGLRDLQQAGFLGTSQLSRLTKTIFLQQECHDFIARVTSPGQKTDFCERLSVSLNYARTRYEEPYRPVGEELFFLVFCQSSNKMFPTNGHIIAESAAFLTGVARPFISRSKLTRSIGQRAIYEALCDGQPAVVKPLYLVKTEFRVFSRPLPLTRDTPSSS</sequence>
<name>A0A5N6SCA6_ASPPS</name>
<evidence type="ECO:0000313" key="2">
    <source>
        <dbReference type="Proteomes" id="UP000325672"/>
    </source>
</evidence>
<dbReference type="AlphaFoldDB" id="A0A5N6SCA6"/>
<organism evidence="1 2">
    <name type="scientific">Aspergillus pseudotamarii</name>
    <dbReference type="NCBI Taxonomy" id="132259"/>
    <lineage>
        <taxon>Eukaryota</taxon>
        <taxon>Fungi</taxon>
        <taxon>Dikarya</taxon>
        <taxon>Ascomycota</taxon>
        <taxon>Pezizomycotina</taxon>
        <taxon>Eurotiomycetes</taxon>
        <taxon>Eurotiomycetidae</taxon>
        <taxon>Eurotiales</taxon>
        <taxon>Aspergillaceae</taxon>
        <taxon>Aspergillus</taxon>
        <taxon>Aspergillus subgen. Circumdati</taxon>
    </lineage>
</organism>
<keyword evidence="2" id="KW-1185">Reference proteome</keyword>
<reference evidence="1 2" key="1">
    <citation type="submission" date="2019-04" db="EMBL/GenBank/DDBJ databases">
        <title>Friends and foes A comparative genomics study of 23 Aspergillus species from section Flavi.</title>
        <authorList>
            <consortium name="DOE Joint Genome Institute"/>
            <person name="Kjaerbolling I."/>
            <person name="Vesth T."/>
            <person name="Frisvad J.C."/>
            <person name="Nybo J.L."/>
            <person name="Theobald S."/>
            <person name="Kildgaard S."/>
            <person name="Isbrandt T."/>
            <person name="Kuo A."/>
            <person name="Sato A."/>
            <person name="Lyhne E.K."/>
            <person name="Kogle M.E."/>
            <person name="Wiebenga A."/>
            <person name="Kun R.S."/>
            <person name="Lubbers R.J."/>
            <person name="Makela M.R."/>
            <person name="Barry K."/>
            <person name="Chovatia M."/>
            <person name="Clum A."/>
            <person name="Daum C."/>
            <person name="Haridas S."/>
            <person name="He G."/>
            <person name="LaButti K."/>
            <person name="Lipzen A."/>
            <person name="Mondo S."/>
            <person name="Riley R."/>
            <person name="Salamov A."/>
            <person name="Simmons B.A."/>
            <person name="Magnuson J.K."/>
            <person name="Henrissat B."/>
            <person name="Mortensen U.H."/>
            <person name="Larsen T.O."/>
            <person name="Devries R.P."/>
            <person name="Grigoriev I.V."/>
            <person name="Machida M."/>
            <person name="Baker S.E."/>
            <person name="Andersen M.R."/>
        </authorList>
    </citation>
    <scope>NUCLEOTIDE SEQUENCE [LARGE SCALE GENOMIC DNA]</scope>
    <source>
        <strain evidence="1 2">CBS 117625</strain>
    </source>
</reference>